<gene>
    <name evidence="1" type="ORF">G3I46_04310</name>
</gene>
<evidence type="ECO:0000313" key="1">
    <source>
        <dbReference type="EMBL" id="NEB15742.1"/>
    </source>
</evidence>
<dbReference type="Gene3D" id="2.160.20.80">
    <property type="entry name" value="E3 ubiquitin-protein ligase SopA"/>
    <property type="match status" value="1"/>
</dbReference>
<accession>A0A6N9UKY2</accession>
<name>A0A6N9UKY2_9ACTN</name>
<sequence>MTSTPPDANPDAPPWPYCRYGGTANDVGCRGLVVEPHAACLAHLGDAERSAYLAGLRPGADVDHRGTPLSEELLRELLDAVTDPRTARAHLGHARFGLAKFTGNADFGGAEIGGDADFAQAEINGDADFTRAVIAGNATFAGAQMRGDAQFSRVEIRGNAQFDGAKVDGHVQFARATIGGYAWFVRVEIGRDAQFPRARIGSDTWFASASIGGNVQFGGAVLGGDTAFRGAAIGGDAQFVGAAFAGDVTFRRATIGGDAGFGEVAFGGDARFGGVTIAGDATFGRVLFTHVATVGPLVCGGSLDLTEAVFGTAVTIEAAAATVGCRRTGWASTAVLRLRHATVDLSDAVLEYPVSITAQAKPFTQDGQEVPETGLTDPRVRAASLRGVDAAHLVLTDVDLTECLFAGTVHLDQLRLDGLYAFATTPTGLRRRGWVPVRWTPRRALAEEHHWRAGRPTCAGGWVPAPDGDVPLQPAALAPVYRQLRKAFEDGKHEPGAADFYYGEMEMRRHAHDIPRSERALLTTYWALSGYGLRASRALGWLLGGMATTVLLMMLWGLPKDDPKPQSTGTLTGRRLTLTTTGAEPVNPDGPYRERLSTKRFEKSLRVVINSVAFRSSGQNLTTAGNYTEMASRLVEPALLGLAVLAVRGRVKR</sequence>
<reference evidence="1 2" key="1">
    <citation type="submission" date="2020-01" db="EMBL/GenBank/DDBJ databases">
        <title>Insect and environment-associated Actinomycetes.</title>
        <authorList>
            <person name="Currrie C."/>
            <person name="Chevrette M."/>
            <person name="Carlson C."/>
            <person name="Stubbendieck R."/>
            <person name="Wendt-Pienkowski E."/>
        </authorList>
    </citation>
    <scope>NUCLEOTIDE SEQUENCE [LARGE SCALE GENOMIC DNA]</scope>
    <source>
        <strain evidence="1 2">SID14172</strain>
    </source>
</reference>
<dbReference type="Proteomes" id="UP000469545">
    <property type="component" value="Unassembled WGS sequence"/>
</dbReference>
<dbReference type="AlphaFoldDB" id="A0A6N9UKY2"/>
<protein>
    <submittedName>
        <fullName evidence="1">Pentapeptide repeat-containing protein</fullName>
    </submittedName>
</protein>
<proteinExistence type="predicted"/>
<dbReference type="EMBL" id="JAAGMB010000097">
    <property type="protein sequence ID" value="NEB15742.1"/>
    <property type="molecule type" value="Genomic_DNA"/>
</dbReference>
<dbReference type="Pfam" id="PF13576">
    <property type="entry name" value="Pentapeptide_3"/>
    <property type="match status" value="2"/>
</dbReference>
<keyword evidence="2" id="KW-1185">Reference proteome</keyword>
<dbReference type="InterPro" id="IPR001646">
    <property type="entry name" value="5peptide_repeat"/>
</dbReference>
<comment type="caution">
    <text evidence="1">The sequence shown here is derived from an EMBL/GenBank/DDBJ whole genome shotgun (WGS) entry which is preliminary data.</text>
</comment>
<evidence type="ECO:0000313" key="2">
    <source>
        <dbReference type="Proteomes" id="UP000469545"/>
    </source>
</evidence>
<dbReference type="RefSeq" id="WP_164138837.1">
    <property type="nucleotide sequence ID" value="NZ_JAAGMB010000097.1"/>
</dbReference>
<organism evidence="1 2">
    <name type="scientific">Streptomyces coelicoflavus</name>
    <dbReference type="NCBI Taxonomy" id="285562"/>
    <lineage>
        <taxon>Bacteria</taxon>
        <taxon>Bacillati</taxon>
        <taxon>Actinomycetota</taxon>
        <taxon>Actinomycetes</taxon>
        <taxon>Kitasatosporales</taxon>
        <taxon>Streptomycetaceae</taxon>
        <taxon>Streptomyces</taxon>
    </lineage>
</organism>